<dbReference type="GeneID" id="106475144"/>
<dbReference type="CDD" id="cd17657">
    <property type="entry name" value="CDC14_N"/>
    <property type="match status" value="1"/>
</dbReference>
<proteinExistence type="predicted"/>
<accession>A0ABM1RUJ3</accession>
<dbReference type="Pfam" id="PF14671">
    <property type="entry name" value="DSPn"/>
    <property type="match status" value="1"/>
</dbReference>
<dbReference type="InterPro" id="IPR029021">
    <property type="entry name" value="Prot-tyrosine_phosphatase-like"/>
</dbReference>
<evidence type="ECO:0000259" key="1">
    <source>
        <dbReference type="Pfam" id="PF14671"/>
    </source>
</evidence>
<protein>
    <submittedName>
        <fullName evidence="3">Dual specificity protein phosphatase CDC14A-like</fullName>
    </submittedName>
</protein>
<dbReference type="InterPro" id="IPR029260">
    <property type="entry name" value="DSPn"/>
</dbReference>
<evidence type="ECO:0000313" key="2">
    <source>
        <dbReference type="Proteomes" id="UP000694941"/>
    </source>
</evidence>
<dbReference type="PANTHER" id="PTHR23339">
    <property type="entry name" value="TYROSINE SPECIFIC PROTEIN PHOSPHATASE AND DUAL SPECIFICITY PROTEIN PHOSPHATASE"/>
    <property type="match status" value="1"/>
</dbReference>
<dbReference type="InterPro" id="IPR050561">
    <property type="entry name" value="PTP"/>
</dbReference>
<evidence type="ECO:0000313" key="3">
    <source>
        <dbReference type="RefSeq" id="XP_022235048.1"/>
    </source>
</evidence>
<feature type="domain" description="Dual specificity/tyrosine protein phosphatase N-terminal" evidence="1">
    <location>
        <begin position="19"/>
        <end position="160"/>
    </location>
</feature>
<sequence length="164" mass="18664">MSDIMDEMSLSVFAVHTAEYIKDRLYFATLKSTGKPKSTTSIHYFCTEDELTYESFYSDFGPLNLGMLYRYCCKLNKKLKSYSLTKKKIIHYTSCDSKMRVNAAFLIGSYAIIYLKRTPEEAYQPLVGISSPPFIPFRDASFGPSTYNLTLLDCFHAVSKVSLA</sequence>
<dbReference type="Proteomes" id="UP000694941">
    <property type="component" value="Unplaced"/>
</dbReference>
<dbReference type="RefSeq" id="XP_022235048.1">
    <property type="nucleotide sequence ID" value="XM_022379340.1"/>
</dbReference>
<name>A0ABM1RUJ3_LIMPO</name>
<dbReference type="SUPFAM" id="SSF52799">
    <property type="entry name" value="(Phosphotyrosine protein) phosphatases II"/>
    <property type="match status" value="1"/>
</dbReference>
<dbReference type="Gene3D" id="3.90.190.10">
    <property type="entry name" value="Protein tyrosine phosphatase superfamily"/>
    <property type="match status" value="1"/>
</dbReference>
<gene>
    <name evidence="3" type="primary">LOC106475144</name>
</gene>
<keyword evidence="2" id="KW-1185">Reference proteome</keyword>
<reference evidence="3" key="1">
    <citation type="submission" date="2025-08" db="UniProtKB">
        <authorList>
            <consortium name="RefSeq"/>
        </authorList>
    </citation>
    <scope>IDENTIFICATION</scope>
    <source>
        <tissue evidence="3">Muscle</tissue>
    </source>
</reference>
<organism evidence="2 3">
    <name type="scientific">Limulus polyphemus</name>
    <name type="common">Atlantic horseshoe crab</name>
    <dbReference type="NCBI Taxonomy" id="6850"/>
    <lineage>
        <taxon>Eukaryota</taxon>
        <taxon>Metazoa</taxon>
        <taxon>Ecdysozoa</taxon>
        <taxon>Arthropoda</taxon>
        <taxon>Chelicerata</taxon>
        <taxon>Merostomata</taxon>
        <taxon>Xiphosura</taxon>
        <taxon>Limulidae</taxon>
        <taxon>Limulus</taxon>
    </lineage>
</organism>